<evidence type="ECO:0000313" key="2">
    <source>
        <dbReference type="Proteomes" id="UP000008561"/>
    </source>
</evidence>
<dbReference type="KEGG" id="dol:Dole_0060"/>
<keyword evidence="2" id="KW-1185">Reference proteome</keyword>
<reference evidence="1 2" key="1">
    <citation type="submission" date="2007-10" db="EMBL/GenBank/DDBJ databases">
        <title>Complete sequence of Desulfococcus oleovorans Hxd3.</title>
        <authorList>
            <consortium name="US DOE Joint Genome Institute"/>
            <person name="Copeland A."/>
            <person name="Lucas S."/>
            <person name="Lapidus A."/>
            <person name="Barry K."/>
            <person name="Glavina del Rio T."/>
            <person name="Dalin E."/>
            <person name="Tice H."/>
            <person name="Pitluck S."/>
            <person name="Kiss H."/>
            <person name="Brettin T."/>
            <person name="Bruce D."/>
            <person name="Detter J.C."/>
            <person name="Han C."/>
            <person name="Schmutz J."/>
            <person name="Larimer F."/>
            <person name="Land M."/>
            <person name="Hauser L."/>
            <person name="Kyrpides N."/>
            <person name="Kim E."/>
            <person name="Wawrik B."/>
            <person name="Richardson P."/>
        </authorList>
    </citation>
    <scope>NUCLEOTIDE SEQUENCE [LARGE SCALE GENOMIC DNA]</scope>
    <source>
        <strain evidence="2">DSM 6200 / JCM 39069 / Hxd3</strain>
    </source>
</reference>
<dbReference type="Gene3D" id="3.40.109.40">
    <property type="match status" value="1"/>
</dbReference>
<evidence type="ECO:0000313" key="1">
    <source>
        <dbReference type="EMBL" id="ABW65870.1"/>
    </source>
</evidence>
<dbReference type="OrthoDB" id="5422674at2"/>
<accession>A8ZRV3</accession>
<dbReference type="STRING" id="96561.Dole_0060"/>
<dbReference type="GO" id="GO:0008705">
    <property type="term" value="F:methionine synthase activity"/>
    <property type="evidence" value="ECO:0007669"/>
    <property type="project" value="InterPro"/>
</dbReference>
<dbReference type="HOGENOM" id="CLU_1145745_0_0_7"/>
<dbReference type="Proteomes" id="UP000008561">
    <property type="component" value="Chromosome"/>
</dbReference>
<sequence length="242" mass="26056">MTLFDDATFDAGFCFTGFDPEALGLDLCAENCLELVARRIGYGPDTLPVGEKAGRIKTVIAQGIEAVALAGQGKPVTIDRWSGKEVVAGPVCVQSPRWSHVVRQAQEPQALYGFILTLGRDFDRVKEKAALFDAYVLDALGSEMVEQAADRVEQRIRAWCATRNRVCSRRFSPGYCDWPLAQGQQALGDFLAPAAIGVKVLASGAMVPSKSITGAVIMARSLPLSCPCPVCNQANCAYRRVA</sequence>
<dbReference type="EMBL" id="CP000859">
    <property type="protein sequence ID" value="ABW65870.1"/>
    <property type="molecule type" value="Genomic_DNA"/>
</dbReference>
<organism evidence="1 2">
    <name type="scientific">Desulfosudis oleivorans (strain DSM 6200 / JCM 39069 / Hxd3)</name>
    <name type="common">Desulfococcus oleovorans</name>
    <dbReference type="NCBI Taxonomy" id="96561"/>
    <lineage>
        <taxon>Bacteria</taxon>
        <taxon>Pseudomonadati</taxon>
        <taxon>Thermodesulfobacteriota</taxon>
        <taxon>Desulfobacteria</taxon>
        <taxon>Desulfobacterales</taxon>
        <taxon>Desulfosudaceae</taxon>
        <taxon>Desulfosudis</taxon>
    </lineage>
</organism>
<dbReference type="AlphaFoldDB" id="A8ZRV3"/>
<dbReference type="SUPFAM" id="SSF56507">
    <property type="entry name" value="Methionine synthase activation domain-like"/>
    <property type="match status" value="1"/>
</dbReference>
<protein>
    <submittedName>
        <fullName evidence="1">Vitamin B12 dependent methionine synthase activation region</fullName>
    </submittedName>
</protein>
<gene>
    <name evidence="1" type="ordered locus">Dole_0060</name>
</gene>
<proteinExistence type="predicted"/>
<dbReference type="InterPro" id="IPR037010">
    <property type="entry name" value="VitB12-dep_Met_synth_activ_sf"/>
</dbReference>
<dbReference type="eggNOG" id="COG1410">
    <property type="taxonomic scope" value="Bacteria"/>
</dbReference>
<name>A8ZRV3_DESOH</name>
<dbReference type="RefSeq" id="WP_012173489.1">
    <property type="nucleotide sequence ID" value="NC_009943.1"/>
</dbReference>